<evidence type="ECO:0000256" key="3">
    <source>
        <dbReference type="ARBA" id="ARBA00022679"/>
    </source>
</evidence>
<protein>
    <recommendedName>
        <fullName evidence="2">histidine kinase</fullName>
        <ecNumber evidence="2">2.7.13.3</ecNumber>
    </recommendedName>
</protein>
<dbReference type="RefSeq" id="WP_191160278.1">
    <property type="nucleotide sequence ID" value="NZ_JACXAI010000027.1"/>
</dbReference>
<dbReference type="InterPro" id="IPR011712">
    <property type="entry name" value="Sig_transdc_His_kin_sub3_dim/P"/>
</dbReference>
<dbReference type="GO" id="GO:0016020">
    <property type="term" value="C:membrane"/>
    <property type="evidence" value="ECO:0007669"/>
    <property type="project" value="InterPro"/>
</dbReference>
<dbReference type="GO" id="GO:0005524">
    <property type="term" value="F:ATP binding"/>
    <property type="evidence" value="ECO:0007669"/>
    <property type="project" value="UniProtKB-KW"/>
</dbReference>
<feature type="domain" description="Histidine kinase" evidence="8">
    <location>
        <begin position="187"/>
        <end position="373"/>
    </location>
</feature>
<comment type="caution">
    <text evidence="9">The sequence shown here is derived from an EMBL/GenBank/DDBJ whole genome shotgun (WGS) entry which is preliminary data.</text>
</comment>
<evidence type="ECO:0000256" key="2">
    <source>
        <dbReference type="ARBA" id="ARBA00012438"/>
    </source>
</evidence>
<dbReference type="CDD" id="cd16917">
    <property type="entry name" value="HATPase_UhpB-NarQ-NarX-like"/>
    <property type="match status" value="1"/>
</dbReference>
<keyword evidence="3" id="KW-0808">Transferase</keyword>
<dbReference type="SUPFAM" id="SSF55781">
    <property type="entry name" value="GAF domain-like"/>
    <property type="match status" value="1"/>
</dbReference>
<organism evidence="9 10">
    <name type="scientific">Metabacillus arenae</name>
    <dbReference type="NCBI Taxonomy" id="2771434"/>
    <lineage>
        <taxon>Bacteria</taxon>
        <taxon>Bacillati</taxon>
        <taxon>Bacillota</taxon>
        <taxon>Bacilli</taxon>
        <taxon>Bacillales</taxon>
        <taxon>Bacillaceae</taxon>
        <taxon>Metabacillus</taxon>
    </lineage>
</organism>
<dbReference type="InterPro" id="IPR005467">
    <property type="entry name" value="His_kinase_dom"/>
</dbReference>
<evidence type="ECO:0000259" key="8">
    <source>
        <dbReference type="PROSITE" id="PS50109"/>
    </source>
</evidence>
<dbReference type="InterPro" id="IPR003594">
    <property type="entry name" value="HATPase_dom"/>
</dbReference>
<dbReference type="Gene3D" id="1.20.5.1930">
    <property type="match status" value="1"/>
</dbReference>
<keyword evidence="7" id="KW-0902">Two-component regulatory system</keyword>
<reference evidence="9" key="1">
    <citation type="submission" date="2020-09" db="EMBL/GenBank/DDBJ databases">
        <title>A novel bacterium of genus Bacillus, isolated from South China Sea.</title>
        <authorList>
            <person name="Huang H."/>
            <person name="Mo K."/>
            <person name="Hu Y."/>
        </authorList>
    </citation>
    <scope>NUCLEOTIDE SEQUENCE</scope>
    <source>
        <strain evidence="9">IB182487</strain>
    </source>
</reference>
<dbReference type="Proteomes" id="UP000626844">
    <property type="component" value="Unassembled WGS sequence"/>
</dbReference>
<evidence type="ECO:0000256" key="7">
    <source>
        <dbReference type="ARBA" id="ARBA00023012"/>
    </source>
</evidence>
<evidence type="ECO:0000256" key="6">
    <source>
        <dbReference type="ARBA" id="ARBA00022840"/>
    </source>
</evidence>
<evidence type="ECO:0000256" key="5">
    <source>
        <dbReference type="ARBA" id="ARBA00022777"/>
    </source>
</evidence>
<dbReference type="Pfam" id="PF02518">
    <property type="entry name" value="HATPase_c"/>
    <property type="match status" value="1"/>
</dbReference>
<dbReference type="GO" id="GO:0000155">
    <property type="term" value="F:phosphorelay sensor kinase activity"/>
    <property type="evidence" value="ECO:0007669"/>
    <property type="project" value="InterPro"/>
</dbReference>
<dbReference type="Pfam" id="PF13185">
    <property type="entry name" value="GAF_2"/>
    <property type="match status" value="1"/>
</dbReference>
<dbReference type="InterPro" id="IPR003018">
    <property type="entry name" value="GAF"/>
</dbReference>
<proteinExistence type="predicted"/>
<keyword evidence="10" id="KW-1185">Reference proteome</keyword>
<evidence type="ECO:0000256" key="1">
    <source>
        <dbReference type="ARBA" id="ARBA00000085"/>
    </source>
</evidence>
<dbReference type="InterPro" id="IPR036890">
    <property type="entry name" value="HATPase_C_sf"/>
</dbReference>
<dbReference type="AlphaFoldDB" id="A0A926RXU5"/>
<dbReference type="EC" id="2.7.13.3" evidence="2"/>
<keyword evidence="4" id="KW-0547">Nucleotide-binding</keyword>
<gene>
    <name evidence="9" type="ORF">IC621_18750</name>
</gene>
<name>A0A926RXU5_9BACI</name>
<dbReference type="InterPro" id="IPR050482">
    <property type="entry name" value="Sensor_HK_TwoCompSys"/>
</dbReference>
<dbReference type="SMART" id="SM00065">
    <property type="entry name" value="GAF"/>
    <property type="match status" value="1"/>
</dbReference>
<dbReference type="Pfam" id="PF07730">
    <property type="entry name" value="HisKA_3"/>
    <property type="match status" value="1"/>
</dbReference>
<dbReference type="GO" id="GO:0046983">
    <property type="term" value="F:protein dimerization activity"/>
    <property type="evidence" value="ECO:0007669"/>
    <property type="project" value="InterPro"/>
</dbReference>
<evidence type="ECO:0000313" key="10">
    <source>
        <dbReference type="Proteomes" id="UP000626844"/>
    </source>
</evidence>
<evidence type="ECO:0000313" key="9">
    <source>
        <dbReference type="EMBL" id="MBD1382263.1"/>
    </source>
</evidence>
<dbReference type="Gene3D" id="3.30.450.40">
    <property type="match status" value="1"/>
</dbReference>
<dbReference type="PANTHER" id="PTHR24421">
    <property type="entry name" value="NITRATE/NITRITE SENSOR PROTEIN NARX-RELATED"/>
    <property type="match status" value="1"/>
</dbReference>
<dbReference type="SUPFAM" id="SSF55874">
    <property type="entry name" value="ATPase domain of HSP90 chaperone/DNA topoisomerase II/histidine kinase"/>
    <property type="match status" value="1"/>
</dbReference>
<dbReference type="PROSITE" id="PS50109">
    <property type="entry name" value="HIS_KIN"/>
    <property type="match status" value="1"/>
</dbReference>
<comment type="catalytic activity">
    <reaction evidence="1">
        <text>ATP + protein L-histidine = ADP + protein N-phospho-L-histidine.</text>
        <dbReference type="EC" id="2.7.13.3"/>
    </reaction>
</comment>
<dbReference type="Gene3D" id="3.30.565.10">
    <property type="entry name" value="Histidine kinase-like ATPase, C-terminal domain"/>
    <property type="match status" value="1"/>
</dbReference>
<evidence type="ECO:0000256" key="4">
    <source>
        <dbReference type="ARBA" id="ARBA00022741"/>
    </source>
</evidence>
<dbReference type="EMBL" id="JACXAI010000027">
    <property type="protein sequence ID" value="MBD1382263.1"/>
    <property type="molecule type" value="Genomic_DNA"/>
</dbReference>
<dbReference type="InterPro" id="IPR029016">
    <property type="entry name" value="GAF-like_dom_sf"/>
</dbReference>
<accession>A0A926RXU5</accession>
<sequence>MEENEKRIHKLLTLKTIAETLNQGSDLSTMLNKVLEKLLNVTGLKSGWIFLIDNKGVYKLAADYSLPQGLCFQDKMPMCQGGCWCLDRYQDGRLEKATNIINCRRIEKAIKHNWGDTQNITHHATVPLRAGNEKFGLLNVASPHKTHFSDEELTLLEAVAFQIGSAIKRITLAENEQRLALIAERNRLAQDLHDSVSQLLFSLMLTARGTKEITTDEKVKEMLVYMQELSHEALTEMKALIWQLRPQGIEEGIAAALLNYGKVLSLEIDSQVKGIKALPLDVEETLWRIGQEALNNIKKHANTKKAFISLDRSEGKVQLIISDSGSGFQYHEKNKIPSFGLRGMKERAEKHKGTFYVKTKNGKGTTIQVTIPI</sequence>
<keyword evidence="6" id="KW-0067">ATP-binding</keyword>
<keyword evidence="5 9" id="KW-0418">Kinase</keyword>
<dbReference type="PANTHER" id="PTHR24421:SF40">
    <property type="entry name" value="SENSOR HISTIDINE KINASE YHCY"/>
    <property type="match status" value="1"/>
</dbReference>